<dbReference type="InterPro" id="IPR050097">
    <property type="entry name" value="Ferredoxin-NADP_redctase_2"/>
</dbReference>
<evidence type="ECO:0000256" key="1">
    <source>
        <dbReference type="ARBA" id="ARBA00009333"/>
    </source>
</evidence>
<feature type="signal peptide" evidence="4">
    <location>
        <begin position="1"/>
        <end position="18"/>
    </location>
</feature>
<proteinExistence type="inferred from homology"/>
<protein>
    <recommendedName>
        <fullName evidence="5">FAD/NAD(P)-binding domain-containing protein</fullName>
    </recommendedName>
</protein>
<keyword evidence="2" id="KW-0285">Flavoprotein</keyword>
<evidence type="ECO:0000256" key="4">
    <source>
        <dbReference type="SAM" id="SignalP"/>
    </source>
</evidence>
<dbReference type="SUPFAM" id="SSF51905">
    <property type="entry name" value="FAD/NAD(P)-binding domain"/>
    <property type="match status" value="1"/>
</dbReference>
<sequence>MHCLSALVLFGICATTLAQLSNTQYDVIVIGGGPSGLSAASGLSRVLRKVALFDSGEYRNNPTRHMHDVIGSDHVVPAEFRAAARSQIAFYNTTTFIDKTVVSLNATAPGVFTATIANGSSYSARKVILGSGMKDDLPPVPGLREAFGKGVYWCPWCDGFEHRDQTIGVLGNLSDAYDSVRELHPTLNKDIRIFANGTNSPAQLSRIAGKNPKWSAVFSTYNITVNNNAIMNITRVQSGEDVHDQAVRKEFDKFRVYFTDGSNDEVGAFMCNYGTSQASRLPDQLGVRMIGGKIDTTAPGLRTTVKGVWGVGDANSDNSTNVPHAMGSGKKAAVYCHVELASEELAQIGSNSTRRTAVPGMDHVEREMGRAVEDIYHGLRMA</sequence>
<gene>
    <name evidence="6" type="ORF">BJX66DRAFT_326280</name>
</gene>
<organism evidence="6 7">
    <name type="scientific">Aspergillus keveii</name>
    <dbReference type="NCBI Taxonomy" id="714993"/>
    <lineage>
        <taxon>Eukaryota</taxon>
        <taxon>Fungi</taxon>
        <taxon>Dikarya</taxon>
        <taxon>Ascomycota</taxon>
        <taxon>Pezizomycotina</taxon>
        <taxon>Eurotiomycetes</taxon>
        <taxon>Eurotiomycetidae</taxon>
        <taxon>Eurotiales</taxon>
        <taxon>Aspergillaceae</taxon>
        <taxon>Aspergillus</taxon>
        <taxon>Aspergillus subgen. Nidulantes</taxon>
    </lineage>
</organism>
<reference evidence="6 7" key="1">
    <citation type="submission" date="2024-07" db="EMBL/GenBank/DDBJ databases">
        <title>Section-level genome sequencing and comparative genomics of Aspergillus sections Usti and Cavernicolus.</title>
        <authorList>
            <consortium name="Lawrence Berkeley National Laboratory"/>
            <person name="Nybo J.L."/>
            <person name="Vesth T.C."/>
            <person name="Theobald S."/>
            <person name="Frisvad J.C."/>
            <person name="Larsen T.O."/>
            <person name="Kjaerboelling I."/>
            <person name="Rothschild-Mancinelli K."/>
            <person name="Lyhne E.K."/>
            <person name="Kogle M.E."/>
            <person name="Barry K."/>
            <person name="Clum A."/>
            <person name="Na H."/>
            <person name="Ledsgaard L."/>
            <person name="Lin J."/>
            <person name="Lipzen A."/>
            <person name="Kuo A."/>
            <person name="Riley R."/>
            <person name="Mondo S."/>
            <person name="Labutti K."/>
            <person name="Haridas S."/>
            <person name="Pangalinan J."/>
            <person name="Salamov A.A."/>
            <person name="Simmons B.A."/>
            <person name="Magnuson J.K."/>
            <person name="Chen J."/>
            <person name="Drula E."/>
            <person name="Henrissat B."/>
            <person name="Wiebenga A."/>
            <person name="Lubbers R.J."/>
            <person name="Gomes A.C."/>
            <person name="Makela M.R."/>
            <person name="Stajich J."/>
            <person name="Grigoriev I.V."/>
            <person name="Mortensen U.H."/>
            <person name="De Vries R.P."/>
            <person name="Baker S.E."/>
            <person name="Andersen M.R."/>
        </authorList>
    </citation>
    <scope>NUCLEOTIDE SEQUENCE [LARGE SCALE GENOMIC DNA]</scope>
    <source>
        <strain evidence="6 7">CBS 209.92</strain>
    </source>
</reference>
<comment type="similarity">
    <text evidence="1">Belongs to the class-II pyridine nucleotide-disulfide oxidoreductase family.</text>
</comment>
<dbReference type="Pfam" id="PF07992">
    <property type="entry name" value="Pyr_redox_2"/>
    <property type="match status" value="1"/>
</dbReference>
<dbReference type="Gene3D" id="3.50.50.60">
    <property type="entry name" value="FAD/NAD(P)-binding domain"/>
    <property type="match status" value="2"/>
</dbReference>
<dbReference type="PANTHER" id="PTHR48105">
    <property type="entry name" value="THIOREDOXIN REDUCTASE 1-RELATED-RELATED"/>
    <property type="match status" value="1"/>
</dbReference>
<name>A0ABR4G366_9EURO</name>
<dbReference type="Proteomes" id="UP001610563">
    <property type="component" value="Unassembled WGS sequence"/>
</dbReference>
<evidence type="ECO:0000313" key="7">
    <source>
        <dbReference type="Proteomes" id="UP001610563"/>
    </source>
</evidence>
<evidence type="ECO:0000313" key="6">
    <source>
        <dbReference type="EMBL" id="KAL2793095.1"/>
    </source>
</evidence>
<comment type="caution">
    <text evidence="6">The sequence shown here is derived from an EMBL/GenBank/DDBJ whole genome shotgun (WGS) entry which is preliminary data.</text>
</comment>
<dbReference type="PRINTS" id="PR00469">
    <property type="entry name" value="PNDRDTASEII"/>
</dbReference>
<accession>A0ABR4G366</accession>
<dbReference type="EMBL" id="JBFTWV010000062">
    <property type="protein sequence ID" value="KAL2793095.1"/>
    <property type="molecule type" value="Genomic_DNA"/>
</dbReference>
<dbReference type="InterPro" id="IPR036188">
    <property type="entry name" value="FAD/NAD-bd_sf"/>
</dbReference>
<keyword evidence="7" id="KW-1185">Reference proteome</keyword>
<evidence type="ECO:0000256" key="3">
    <source>
        <dbReference type="ARBA" id="ARBA00023002"/>
    </source>
</evidence>
<dbReference type="PRINTS" id="PR00368">
    <property type="entry name" value="FADPNR"/>
</dbReference>
<keyword evidence="3" id="KW-0560">Oxidoreductase</keyword>
<feature type="domain" description="FAD/NAD(P)-binding" evidence="5">
    <location>
        <begin position="25"/>
        <end position="166"/>
    </location>
</feature>
<evidence type="ECO:0000259" key="5">
    <source>
        <dbReference type="Pfam" id="PF07992"/>
    </source>
</evidence>
<feature type="chain" id="PRO_5046067617" description="FAD/NAD(P)-binding domain-containing protein" evidence="4">
    <location>
        <begin position="19"/>
        <end position="382"/>
    </location>
</feature>
<evidence type="ECO:0000256" key="2">
    <source>
        <dbReference type="ARBA" id="ARBA00022630"/>
    </source>
</evidence>
<keyword evidence="4" id="KW-0732">Signal</keyword>
<dbReference type="InterPro" id="IPR023753">
    <property type="entry name" value="FAD/NAD-binding_dom"/>
</dbReference>